<dbReference type="Proteomes" id="UP000190150">
    <property type="component" value="Unassembled WGS sequence"/>
</dbReference>
<evidence type="ECO:0000313" key="1">
    <source>
        <dbReference type="EMBL" id="SKB60128.1"/>
    </source>
</evidence>
<accession>A0A1T5CKW7</accession>
<dbReference type="STRING" id="1513896.SAMN05660841_01407"/>
<dbReference type="RefSeq" id="WP_079642380.1">
    <property type="nucleotide sequence ID" value="NZ_FUZF01000004.1"/>
</dbReference>
<keyword evidence="2" id="KW-1185">Reference proteome</keyword>
<protein>
    <submittedName>
        <fullName evidence="1">Uncharacterized protein</fullName>
    </submittedName>
</protein>
<dbReference type="AlphaFoldDB" id="A0A1T5CKW7"/>
<dbReference type="EMBL" id="FUZF01000004">
    <property type="protein sequence ID" value="SKB60128.1"/>
    <property type="molecule type" value="Genomic_DNA"/>
</dbReference>
<name>A0A1T5CKW7_9SPHI</name>
<proteinExistence type="predicted"/>
<gene>
    <name evidence="1" type="ORF">SAMN05660841_01407</name>
</gene>
<sequence>MITVKAMYNFVSVFKTNIQTLTDKLVVLEGLRSLRIPIVVSLDLEDEDRVLRVESPEHIVSQVLKKVDEYDFKCEELDSFVRGVPLGNVMLS</sequence>
<dbReference type="OrthoDB" id="1036397at2"/>
<evidence type="ECO:0000313" key="2">
    <source>
        <dbReference type="Proteomes" id="UP000190150"/>
    </source>
</evidence>
<organism evidence="1 2">
    <name type="scientific">Sphingobacterium nematocida</name>
    <dbReference type="NCBI Taxonomy" id="1513896"/>
    <lineage>
        <taxon>Bacteria</taxon>
        <taxon>Pseudomonadati</taxon>
        <taxon>Bacteroidota</taxon>
        <taxon>Sphingobacteriia</taxon>
        <taxon>Sphingobacteriales</taxon>
        <taxon>Sphingobacteriaceae</taxon>
        <taxon>Sphingobacterium</taxon>
    </lineage>
</organism>
<reference evidence="2" key="1">
    <citation type="submission" date="2017-02" db="EMBL/GenBank/DDBJ databases">
        <authorList>
            <person name="Varghese N."/>
            <person name="Submissions S."/>
        </authorList>
    </citation>
    <scope>NUCLEOTIDE SEQUENCE [LARGE SCALE GENOMIC DNA]</scope>
    <source>
        <strain evidence="2">DSM 24091</strain>
    </source>
</reference>